<dbReference type="InterPro" id="IPR001806">
    <property type="entry name" value="Small_GTPase"/>
</dbReference>
<dbReference type="OrthoDB" id="25818at2759"/>
<dbReference type="EMBL" id="MKHE01000020">
    <property type="protein sequence ID" value="OWK04878.1"/>
    <property type="molecule type" value="Genomic_DNA"/>
</dbReference>
<feature type="region of interest" description="Disordered" evidence="3">
    <location>
        <begin position="387"/>
        <end position="415"/>
    </location>
</feature>
<feature type="region of interest" description="Disordered" evidence="3">
    <location>
        <begin position="253"/>
        <end position="307"/>
    </location>
</feature>
<dbReference type="GO" id="GO:0007165">
    <property type="term" value="P:signal transduction"/>
    <property type="evidence" value="ECO:0007669"/>
    <property type="project" value="InterPro"/>
</dbReference>
<dbReference type="PROSITE" id="PS51419">
    <property type="entry name" value="RAB"/>
    <property type="match status" value="1"/>
</dbReference>
<sequence>MPKDTEDKFLVTHRKLQASLTRRYIGSSGFPWSLERLDWGRREPFGKTQYNINGYILVYSVTSIKSFEVIKVIHGKLLDMVGKVQIPIMLVGNKKDLHMERVISYEEGKALAESWNAAFLESSAKENQTAVDVFRRIILEAEKIDGAASQGKSSCSVMVPKTHGSLLDLSCMTEAWSRRFEVSCNNQLAKQLARERGTEGHRRGVRAALARVREWPQHPQQPEELEYRELWLLPPQQPQPLLPCRRRLLGKQQQPTELEPPQPQSPQQPESPPEPQQPLPQHPELQEEVSGAGAGQGPEKEKTQAGQVISSLKPAVLFFSGLHDPVQQQPPEEQPPEQQPEPPEQQLEPPEQQPEPPECWLPPLPQQPELWCRRRRDLRSLWWLRQQPPPPELQQSPELGAQQEDTGGGHGAGHLGGHLGVHLDCLQAPPRDSLYPKCQHQESLLVLYLVQHWSRFSSDLASRNANQRQDADSIFHKGHSSTSTGNSQLLQRVHEHLRANVISEDGRSRFLSASTQVIVCLRRCHFGQKKSRLASPVLRVDVPRHREPRLQDLLWVLQGRLQEVLEVFVLGYVLVACFPPLGYSLTKINDNLEESIHEQNSVSKNSDRILSRILTAAAVQEHRLWGPVEGVGIQNGLDHDEGLGEILPGNVVPIIRRLVRAVVEDLKEWRPSKMEHELRPDELSVQPLERVRPLLRLGSEHPQPRHQHRSRLLVKRRFDVLQLSLHICPVAGNGGHTDAPLGAGVWHDWSIGQKSAPAVLASNHRAIILPAWAPPPPRNACQRHE</sequence>
<keyword evidence="2" id="KW-0342">GTP-binding</keyword>
<dbReference type="InterPro" id="IPR020849">
    <property type="entry name" value="Small_GTPase_Ras-type"/>
</dbReference>
<evidence type="ECO:0000256" key="2">
    <source>
        <dbReference type="ARBA" id="ARBA00023134"/>
    </source>
</evidence>
<gene>
    <name evidence="4" type="ORF">Celaphus_00002006</name>
</gene>
<reference evidence="4 5" key="1">
    <citation type="journal article" date="2018" name="Mol. Genet. Genomics">
        <title>The red deer Cervus elaphus genome CerEla1.0: sequencing, annotating, genes, and chromosomes.</title>
        <authorList>
            <person name="Bana N.A."/>
            <person name="Nyiri A."/>
            <person name="Nagy J."/>
            <person name="Frank K."/>
            <person name="Nagy T."/>
            <person name="Steger V."/>
            <person name="Schiller M."/>
            <person name="Lakatos P."/>
            <person name="Sugar L."/>
            <person name="Horn P."/>
            <person name="Barta E."/>
            <person name="Orosz L."/>
        </authorList>
    </citation>
    <scope>NUCLEOTIDE SEQUENCE [LARGE SCALE GENOMIC DNA]</scope>
    <source>
        <strain evidence="4">Hungarian</strain>
    </source>
</reference>
<dbReference type="InterPro" id="IPR027417">
    <property type="entry name" value="P-loop_NTPase"/>
</dbReference>
<dbReference type="PROSITE" id="PS51421">
    <property type="entry name" value="RAS"/>
    <property type="match status" value="1"/>
</dbReference>
<keyword evidence="1" id="KW-0547">Nucleotide-binding</keyword>
<keyword evidence="5" id="KW-1185">Reference proteome</keyword>
<protein>
    <submittedName>
        <fullName evidence="4">Uncharacterized protein</fullName>
    </submittedName>
</protein>
<dbReference type="GO" id="GO:0005525">
    <property type="term" value="F:GTP binding"/>
    <property type="evidence" value="ECO:0007669"/>
    <property type="project" value="UniProtKB-KW"/>
</dbReference>
<feature type="compositionally biased region" description="Gly residues" evidence="3">
    <location>
        <begin position="406"/>
        <end position="415"/>
    </location>
</feature>
<dbReference type="Pfam" id="PF00071">
    <property type="entry name" value="Ras"/>
    <property type="match status" value="1"/>
</dbReference>
<evidence type="ECO:0000313" key="5">
    <source>
        <dbReference type="Proteomes" id="UP000242450"/>
    </source>
</evidence>
<dbReference type="PRINTS" id="PR00449">
    <property type="entry name" value="RASTRNSFRMNG"/>
</dbReference>
<dbReference type="GO" id="GO:0016020">
    <property type="term" value="C:membrane"/>
    <property type="evidence" value="ECO:0007669"/>
    <property type="project" value="InterPro"/>
</dbReference>
<dbReference type="SMART" id="SM00175">
    <property type="entry name" value="RAB"/>
    <property type="match status" value="1"/>
</dbReference>
<proteinExistence type="predicted"/>
<dbReference type="PANTHER" id="PTHR24070">
    <property type="entry name" value="RAS, DI-RAS, AND RHEB FAMILY MEMBERS OF SMALL GTPASE SUPERFAMILY"/>
    <property type="match status" value="1"/>
</dbReference>
<evidence type="ECO:0000256" key="3">
    <source>
        <dbReference type="SAM" id="MobiDB-lite"/>
    </source>
</evidence>
<dbReference type="GO" id="GO:0003924">
    <property type="term" value="F:GTPase activity"/>
    <property type="evidence" value="ECO:0007669"/>
    <property type="project" value="InterPro"/>
</dbReference>
<evidence type="ECO:0000256" key="1">
    <source>
        <dbReference type="ARBA" id="ARBA00022741"/>
    </source>
</evidence>
<comment type="caution">
    <text evidence="4">The sequence shown here is derived from an EMBL/GenBank/DDBJ whole genome shotgun (WGS) entry which is preliminary data.</text>
</comment>
<dbReference type="AlphaFoldDB" id="A0A212CFU1"/>
<feature type="compositionally biased region" description="Pro residues" evidence="3">
    <location>
        <begin position="258"/>
        <end position="281"/>
    </location>
</feature>
<accession>A0A212CFU1</accession>
<dbReference type="Gene3D" id="3.40.50.300">
    <property type="entry name" value="P-loop containing nucleotide triphosphate hydrolases"/>
    <property type="match status" value="1"/>
</dbReference>
<evidence type="ECO:0000313" key="4">
    <source>
        <dbReference type="EMBL" id="OWK04878.1"/>
    </source>
</evidence>
<dbReference type="SUPFAM" id="SSF52540">
    <property type="entry name" value="P-loop containing nucleoside triphosphate hydrolases"/>
    <property type="match status" value="1"/>
</dbReference>
<feature type="compositionally biased region" description="Pro residues" evidence="3">
    <location>
        <begin position="351"/>
        <end position="365"/>
    </location>
</feature>
<name>A0A212CFU1_CEREH</name>
<feature type="region of interest" description="Disordered" evidence="3">
    <location>
        <begin position="325"/>
        <end position="365"/>
    </location>
</feature>
<dbReference type="SMART" id="SM00173">
    <property type="entry name" value="RAS"/>
    <property type="match status" value="1"/>
</dbReference>
<dbReference type="Proteomes" id="UP000242450">
    <property type="component" value="Chromosome 20"/>
</dbReference>
<organism evidence="4 5">
    <name type="scientific">Cervus elaphus hippelaphus</name>
    <name type="common">European red deer</name>
    <dbReference type="NCBI Taxonomy" id="46360"/>
    <lineage>
        <taxon>Eukaryota</taxon>
        <taxon>Metazoa</taxon>
        <taxon>Chordata</taxon>
        <taxon>Craniata</taxon>
        <taxon>Vertebrata</taxon>
        <taxon>Euteleostomi</taxon>
        <taxon>Mammalia</taxon>
        <taxon>Eutheria</taxon>
        <taxon>Laurasiatheria</taxon>
        <taxon>Artiodactyla</taxon>
        <taxon>Ruminantia</taxon>
        <taxon>Pecora</taxon>
        <taxon>Cervidae</taxon>
        <taxon>Cervinae</taxon>
        <taxon>Cervus</taxon>
    </lineage>
</organism>